<proteinExistence type="predicted"/>
<protein>
    <submittedName>
        <fullName evidence="1">Uncharacterized protein</fullName>
    </submittedName>
</protein>
<dbReference type="GO" id="GO:0009055">
    <property type="term" value="F:electron transfer activity"/>
    <property type="evidence" value="ECO:0007669"/>
    <property type="project" value="InterPro"/>
</dbReference>
<gene>
    <name evidence="1" type="ORF">WL29_25980</name>
</gene>
<evidence type="ECO:0000313" key="1">
    <source>
        <dbReference type="EMBL" id="KWA82672.1"/>
    </source>
</evidence>
<dbReference type="SUPFAM" id="SSF46626">
    <property type="entry name" value="Cytochrome c"/>
    <property type="match status" value="1"/>
</dbReference>
<organism evidence="1 2">
    <name type="scientific">Burkholderia ubonensis</name>
    <dbReference type="NCBI Taxonomy" id="101571"/>
    <lineage>
        <taxon>Bacteria</taxon>
        <taxon>Pseudomonadati</taxon>
        <taxon>Pseudomonadota</taxon>
        <taxon>Betaproteobacteria</taxon>
        <taxon>Burkholderiales</taxon>
        <taxon>Burkholderiaceae</taxon>
        <taxon>Burkholderia</taxon>
        <taxon>Burkholderia cepacia complex</taxon>
    </lineage>
</organism>
<dbReference type="EMBL" id="LPHD01000064">
    <property type="protein sequence ID" value="KWA82672.1"/>
    <property type="molecule type" value="Genomic_DNA"/>
</dbReference>
<accession>A0A108GYZ2</accession>
<dbReference type="GO" id="GO:0020037">
    <property type="term" value="F:heme binding"/>
    <property type="evidence" value="ECO:0007669"/>
    <property type="project" value="InterPro"/>
</dbReference>
<sequence>MKPAAPADAANDEQKFAGVENMQPMPGFAVTLSDDELAQLSNYLRATWGGQPADVKAMR</sequence>
<dbReference type="Gene3D" id="1.10.760.10">
    <property type="entry name" value="Cytochrome c-like domain"/>
    <property type="match status" value="1"/>
</dbReference>
<evidence type="ECO:0000313" key="2">
    <source>
        <dbReference type="Proteomes" id="UP000060630"/>
    </source>
</evidence>
<comment type="caution">
    <text evidence="1">The sequence shown here is derived from an EMBL/GenBank/DDBJ whole genome shotgun (WGS) entry which is preliminary data.</text>
</comment>
<dbReference type="InterPro" id="IPR036909">
    <property type="entry name" value="Cyt_c-like_dom_sf"/>
</dbReference>
<name>A0A108GYZ2_9BURK</name>
<dbReference type="AlphaFoldDB" id="A0A108GYZ2"/>
<dbReference type="Proteomes" id="UP000060630">
    <property type="component" value="Unassembled WGS sequence"/>
</dbReference>
<reference evidence="1 2" key="1">
    <citation type="submission" date="2015-11" db="EMBL/GenBank/DDBJ databases">
        <title>Expanding the genomic diversity of Burkholderia species for the development of highly accurate diagnostics.</title>
        <authorList>
            <person name="Sahl J."/>
            <person name="Keim P."/>
            <person name="Wagner D."/>
        </authorList>
    </citation>
    <scope>NUCLEOTIDE SEQUENCE [LARGE SCALE GENOMIC DNA]</scope>
    <source>
        <strain evidence="1 2">MSMB2087WGS</strain>
    </source>
</reference>